<dbReference type="SMART" id="SM00225">
    <property type="entry name" value="BTB"/>
    <property type="match status" value="1"/>
</dbReference>
<evidence type="ECO:0000259" key="6">
    <source>
        <dbReference type="PROSITE" id="PS50097"/>
    </source>
</evidence>
<dbReference type="OrthoDB" id="6395392at2759"/>
<name>A0A6A4W0K6_AMPAM</name>
<dbReference type="EMBL" id="VIIS01001154">
    <property type="protein sequence ID" value="KAF0301537.1"/>
    <property type="molecule type" value="Genomic_DNA"/>
</dbReference>
<accession>A0A6A4W0K6</accession>
<dbReference type="Proteomes" id="UP000440578">
    <property type="component" value="Unassembled WGS sequence"/>
</dbReference>
<feature type="compositionally biased region" description="Basic residues" evidence="5">
    <location>
        <begin position="186"/>
        <end position="198"/>
    </location>
</feature>
<evidence type="ECO:0000256" key="3">
    <source>
        <dbReference type="ARBA" id="ARBA00023242"/>
    </source>
</evidence>
<dbReference type="Gene3D" id="3.30.710.10">
    <property type="entry name" value="Potassium Channel Kv1.1, Chain A"/>
    <property type="match status" value="1"/>
</dbReference>
<feature type="compositionally biased region" description="Low complexity" evidence="5">
    <location>
        <begin position="611"/>
        <end position="639"/>
    </location>
</feature>
<dbReference type="AlphaFoldDB" id="A0A6A4W0K6"/>
<keyword evidence="3 4" id="KW-0539">Nucleus</keyword>
<feature type="domain" description="HTH psq-type" evidence="7">
    <location>
        <begin position="448"/>
        <end position="500"/>
    </location>
</feature>
<dbReference type="PANTHER" id="PTHR23110">
    <property type="entry name" value="BTB DOMAIN TRANSCRIPTION FACTOR"/>
    <property type="match status" value="1"/>
</dbReference>
<feature type="region of interest" description="Disordered" evidence="5">
    <location>
        <begin position="124"/>
        <end position="298"/>
    </location>
</feature>
<dbReference type="SUPFAM" id="SSF54695">
    <property type="entry name" value="POZ domain"/>
    <property type="match status" value="1"/>
</dbReference>
<evidence type="ECO:0000256" key="1">
    <source>
        <dbReference type="ARBA" id="ARBA00004123"/>
    </source>
</evidence>
<dbReference type="InterPro" id="IPR007889">
    <property type="entry name" value="HTH_Psq"/>
</dbReference>
<dbReference type="InterPro" id="IPR051095">
    <property type="entry name" value="Dros_DevTransReg"/>
</dbReference>
<protein>
    <submittedName>
        <fullName evidence="8">Protein bric-a-brac 1</fullName>
    </submittedName>
</protein>
<sequence length="639" mass="67901">MEEDQHFCLKWNNYQSNMTAVFDQLRENEAFVDVTLACEGSQLKAHKVVLSACSPYFQSLLLNNPCKHPIIILPRDVRYSDLRHVIEFVYKGEIDVAQEQLDNLLQTADQLQIKGLCEVSAERAGGGGGGGGGGGDQSSSPTTPSSLSTERRLNEIRPSPHKFLRRPAGGATGAPLPARHGPEGRRKIHIGAPQRKRSASQSMPSPPESLFRGLSTGAEPLSLPAPNPDAPFCPAPASPPGGKRSRHESTSSAAALSVSGPLSQLSQLSQQSQQQGQQQQPPTSQARQAGDAGEQDAPLDLASSAPLLCEPSLSVSAGREEARLGGDPSKAAAAAALSVSAELEQFHHSMALASLPAPPQAAYEVALAAAVAAATSTSSMFQQHTTHSPVSAVSSGDGDRKLWSEENMELALEALRTARMSLSKASSVYGIPSTTLWQRAHKAGIGTPKKEGSNKNWTEEDLQLALNDLRAGRISANKASKEYGIPNSTLYKIAKKEGIKLSAPFSNAQTSWTPADLEKALDAIRGGMSVMKAGTEYGIPSGTLYGRCRRAGIERKTAGQPWSEEDMHDALEVVQRGEMSINQASMYYNLPYSSLYGRIKRGNLEQEEDSSSQPPQQDGGPAGQLGLQPPAGAAASIGY</sequence>
<organism evidence="8 9">
    <name type="scientific">Amphibalanus amphitrite</name>
    <name type="common">Striped barnacle</name>
    <name type="synonym">Balanus amphitrite</name>
    <dbReference type="NCBI Taxonomy" id="1232801"/>
    <lineage>
        <taxon>Eukaryota</taxon>
        <taxon>Metazoa</taxon>
        <taxon>Ecdysozoa</taxon>
        <taxon>Arthropoda</taxon>
        <taxon>Crustacea</taxon>
        <taxon>Multicrustacea</taxon>
        <taxon>Cirripedia</taxon>
        <taxon>Thoracica</taxon>
        <taxon>Thoracicalcarea</taxon>
        <taxon>Balanomorpha</taxon>
        <taxon>Balanoidea</taxon>
        <taxon>Balanidae</taxon>
        <taxon>Amphibalaninae</taxon>
        <taxon>Amphibalanus</taxon>
    </lineage>
</organism>
<dbReference type="Gene3D" id="1.10.10.60">
    <property type="entry name" value="Homeodomain-like"/>
    <property type="match status" value="4"/>
</dbReference>
<evidence type="ECO:0000256" key="5">
    <source>
        <dbReference type="SAM" id="MobiDB-lite"/>
    </source>
</evidence>
<dbReference type="PROSITE" id="PS50960">
    <property type="entry name" value="HTH_PSQ"/>
    <property type="match status" value="2"/>
</dbReference>
<dbReference type="GO" id="GO:0006357">
    <property type="term" value="P:regulation of transcription by RNA polymerase II"/>
    <property type="evidence" value="ECO:0007669"/>
    <property type="project" value="TreeGrafter"/>
</dbReference>
<feature type="compositionally biased region" description="Low complexity" evidence="5">
    <location>
        <begin position="166"/>
        <end position="179"/>
    </location>
</feature>
<evidence type="ECO:0000313" key="8">
    <source>
        <dbReference type="EMBL" id="KAF0301537.1"/>
    </source>
</evidence>
<dbReference type="GO" id="GO:0003677">
    <property type="term" value="F:DNA binding"/>
    <property type="evidence" value="ECO:0007669"/>
    <property type="project" value="UniProtKB-UniRule"/>
</dbReference>
<feature type="domain" description="BTB" evidence="6">
    <location>
        <begin position="32"/>
        <end position="98"/>
    </location>
</feature>
<dbReference type="InterPro" id="IPR009057">
    <property type="entry name" value="Homeodomain-like_sf"/>
</dbReference>
<feature type="compositionally biased region" description="Low complexity" evidence="5">
    <location>
        <begin position="259"/>
        <end position="285"/>
    </location>
</feature>
<feature type="compositionally biased region" description="Pro residues" evidence="5">
    <location>
        <begin position="223"/>
        <end position="239"/>
    </location>
</feature>
<dbReference type="PROSITE" id="PS50097">
    <property type="entry name" value="BTB"/>
    <property type="match status" value="1"/>
</dbReference>
<feature type="compositionally biased region" description="Low complexity" evidence="5">
    <location>
        <begin position="138"/>
        <end position="148"/>
    </location>
</feature>
<evidence type="ECO:0000259" key="7">
    <source>
        <dbReference type="PROSITE" id="PS50960"/>
    </source>
</evidence>
<feature type="DNA-binding region" description="H-T-H motif" evidence="4">
    <location>
        <begin position="476"/>
        <end position="496"/>
    </location>
</feature>
<feature type="region of interest" description="Disordered" evidence="5">
    <location>
        <begin position="603"/>
        <end position="639"/>
    </location>
</feature>
<evidence type="ECO:0000256" key="2">
    <source>
        <dbReference type="ARBA" id="ARBA00023125"/>
    </source>
</evidence>
<keyword evidence="9" id="KW-1185">Reference proteome</keyword>
<evidence type="ECO:0000313" key="9">
    <source>
        <dbReference type="Proteomes" id="UP000440578"/>
    </source>
</evidence>
<dbReference type="Pfam" id="PF00651">
    <property type="entry name" value="BTB"/>
    <property type="match status" value="1"/>
</dbReference>
<reference evidence="8 9" key="1">
    <citation type="submission" date="2019-07" db="EMBL/GenBank/DDBJ databases">
        <title>Draft genome assembly of a fouling barnacle, Amphibalanus amphitrite (Darwin, 1854): The first reference genome for Thecostraca.</title>
        <authorList>
            <person name="Kim W."/>
        </authorList>
    </citation>
    <scope>NUCLEOTIDE SEQUENCE [LARGE SCALE GENOMIC DNA]</scope>
    <source>
        <strain evidence="8">SNU_AA5</strain>
        <tissue evidence="8">Soma without cirri and trophi</tissue>
    </source>
</reference>
<proteinExistence type="predicted"/>
<feature type="compositionally biased region" description="Gly residues" evidence="5">
    <location>
        <begin position="124"/>
        <end position="136"/>
    </location>
</feature>
<evidence type="ECO:0000256" key="4">
    <source>
        <dbReference type="PROSITE-ProRule" id="PRU00320"/>
    </source>
</evidence>
<dbReference type="PANTHER" id="PTHR23110:SF102">
    <property type="entry name" value="PIPSQUEAK, ISOFORM O"/>
    <property type="match status" value="1"/>
</dbReference>
<comment type="caution">
    <text evidence="8">The sequence shown here is derived from an EMBL/GenBank/DDBJ whole genome shotgun (WGS) entry which is preliminary data.</text>
</comment>
<comment type="subcellular location">
    <subcellularLocation>
        <location evidence="1 4">Nucleus</location>
    </subcellularLocation>
</comment>
<dbReference type="Pfam" id="PF05225">
    <property type="entry name" value="HTH_psq"/>
    <property type="match status" value="4"/>
</dbReference>
<gene>
    <name evidence="8" type="primary">bab1_5</name>
    <name evidence="8" type="ORF">FJT64_026192</name>
</gene>
<feature type="DNA-binding region" description="H-T-H motif" evidence="4">
    <location>
        <begin position="530"/>
        <end position="550"/>
    </location>
</feature>
<dbReference type="FunFam" id="1.10.10.60:FF:000019">
    <property type="entry name" value="Ligand-dependent corepressor isoform 1"/>
    <property type="match status" value="4"/>
</dbReference>
<dbReference type="GO" id="GO:0005634">
    <property type="term" value="C:nucleus"/>
    <property type="evidence" value="ECO:0007669"/>
    <property type="project" value="UniProtKB-SubCell"/>
</dbReference>
<dbReference type="CDD" id="cd18315">
    <property type="entry name" value="BTB_POZ_BAB-like"/>
    <property type="match status" value="1"/>
</dbReference>
<dbReference type="InterPro" id="IPR000210">
    <property type="entry name" value="BTB/POZ_dom"/>
</dbReference>
<dbReference type="SUPFAM" id="SSF46689">
    <property type="entry name" value="Homeodomain-like"/>
    <property type="match status" value="4"/>
</dbReference>
<feature type="domain" description="HTH psq-type" evidence="7">
    <location>
        <begin position="503"/>
        <end position="554"/>
    </location>
</feature>
<keyword evidence="2 4" id="KW-0238">DNA-binding</keyword>
<dbReference type="InterPro" id="IPR011333">
    <property type="entry name" value="SKP1/BTB/POZ_sf"/>
</dbReference>